<feature type="transmembrane region" description="Helical" evidence="1">
    <location>
        <begin position="67"/>
        <end position="85"/>
    </location>
</feature>
<feature type="transmembrane region" description="Helical" evidence="1">
    <location>
        <begin position="122"/>
        <end position="141"/>
    </location>
</feature>
<dbReference type="InterPro" id="IPR007404">
    <property type="entry name" value="YdjM-like"/>
</dbReference>
<feature type="transmembrane region" description="Helical" evidence="1">
    <location>
        <begin position="153"/>
        <end position="174"/>
    </location>
</feature>
<keyword evidence="2" id="KW-0378">Hydrolase</keyword>
<keyword evidence="1" id="KW-0472">Membrane</keyword>
<feature type="transmembrane region" description="Helical" evidence="1">
    <location>
        <begin position="195"/>
        <end position="214"/>
    </location>
</feature>
<keyword evidence="3" id="KW-1185">Reference proteome</keyword>
<dbReference type="AlphaFoldDB" id="A0AAU7NS05"/>
<dbReference type="Pfam" id="PF04307">
    <property type="entry name" value="YdjM"/>
    <property type="match status" value="1"/>
</dbReference>
<accession>A0AAU7NS05</accession>
<evidence type="ECO:0000256" key="1">
    <source>
        <dbReference type="SAM" id="Phobius"/>
    </source>
</evidence>
<dbReference type="RefSeq" id="WP_349431258.1">
    <property type="nucleotide sequence ID" value="NZ_CP157743.1"/>
</dbReference>
<protein>
    <submittedName>
        <fullName evidence="2">Metal-dependent hydrolase</fullName>
    </submittedName>
</protein>
<name>A0AAU7NS05_9GAMM</name>
<dbReference type="Proteomes" id="UP001225378">
    <property type="component" value="Chromosome"/>
</dbReference>
<dbReference type="GO" id="GO:0016787">
    <property type="term" value="F:hydrolase activity"/>
    <property type="evidence" value="ECO:0007669"/>
    <property type="project" value="UniProtKB-KW"/>
</dbReference>
<proteinExistence type="predicted"/>
<feature type="transmembrane region" description="Helical" evidence="1">
    <location>
        <begin position="39"/>
        <end position="55"/>
    </location>
</feature>
<dbReference type="KEGG" id="mech:Q9L42_013820"/>
<organism evidence="2 3">
    <name type="scientific">Methylomarinum roseum</name>
    <dbReference type="NCBI Taxonomy" id="3067653"/>
    <lineage>
        <taxon>Bacteria</taxon>
        <taxon>Pseudomonadati</taxon>
        <taxon>Pseudomonadota</taxon>
        <taxon>Gammaproteobacteria</taxon>
        <taxon>Methylococcales</taxon>
        <taxon>Methylococcaceae</taxon>
        <taxon>Methylomarinum</taxon>
    </lineage>
</organism>
<gene>
    <name evidence="2" type="ORF">Q9L42_013820</name>
</gene>
<dbReference type="EMBL" id="CP157743">
    <property type="protein sequence ID" value="XBS19436.1"/>
    <property type="molecule type" value="Genomic_DNA"/>
</dbReference>
<feature type="transmembrane region" description="Helical" evidence="1">
    <location>
        <begin position="91"/>
        <end position="110"/>
    </location>
</feature>
<evidence type="ECO:0000313" key="2">
    <source>
        <dbReference type="EMBL" id="XBS19436.1"/>
    </source>
</evidence>
<keyword evidence="1" id="KW-1133">Transmembrane helix</keyword>
<evidence type="ECO:0000313" key="3">
    <source>
        <dbReference type="Proteomes" id="UP001225378"/>
    </source>
</evidence>
<reference evidence="2 3" key="1">
    <citation type="journal article" date="2024" name="Microbiology">
        <title>Methylomarinum rosea sp. nov., a novel halophilic methanotrophic bacterium from the hypersaline Lake Elton.</title>
        <authorList>
            <person name="Suleimanov R.Z."/>
            <person name="Oshkin I.Y."/>
            <person name="Danilova O.V."/>
            <person name="Suzina N.E."/>
            <person name="Dedysh S.N."/>
        </authorList>
    </citation>
    <scope>NUCLEOTIDE SEQUENCE [LARGE SCALE GENOMIC DNA]</scope>
    <source>
        <strain evidence="2 3">Ch1-1</strain>
    </source>
</reference>
<keyword evidence="1" id="KW-0812">Transmembrane</keyword>
<sequence length="233" mass="25907">MDVFRRMANFNTHVGVATTASTAAATTAANLGLIELIDAPWYIFIGVIGGMLPDIDADNSTPVKRLFMLLAGLSSAGAWVVFENLMAPQRLMLLAVVTFFVVRYPVFFLFQKLTVHRGVFHSLLAAFFFGLLTTCGSHYILGWNILQSWLNGLFLVIGFVVHLCLDELFSVDLANGRMKKSFGTAFKLFSYKNMTASVLLFISVVALFIVAPPYSHLLQVWQRLHWVKTEGSC</sequence>